<feature type="transmembrane region" description="Helical" evidence="2">
    <location>
        <begin position="515"/>
        <end position="541"/>
    </location>
</feature>
<keyword evidence="2" id="KW-1133">Transmembrane helix</keyword>
<keyword evidence="2" id="KW-0812">Transmembrane</keyword>
<evidence type="ECO:0000313" key="3">
    <source>
        <dbReference type="EMBL" id="KGB75996.1"/>
    </source>
</evidence>
<dbReference type="KEGG" id="cdeu:CNBG_1834"/>
<reference evidence="3 4" key="1">
    <citation type="journal article" date="2011" name="MBio">
        <title>Genome variation in Cryptococcus gattii, an emerging pathogen of immunocompetent hosts.</title>
        <authorList>
            <person name="D'Souza C.A."/>
            <person name="Kronstad J.W."/>
            <person name="Taylor G."/>
            <person name="Warren R."/>
            <person name="Yuen M."/>
            <person name="Hu G."/>
            <person name="Jung W.H."/>
            <person name="Sham A."/>
            <person name="Kidd S.E."/>
            <person name="Tangen K."/>
            <person name="Lee N."/>
            <person name="Zeilmaker T."/>
            <person name="Sawkins J."/>
            <person name="McVicker G."/>
            <person name="Shah S."/>
            <person name="Gnerre S."/>
            <person name="Griggs A."/>
            <person name="Zeng Q."/>
            <person name="Bartlett K."/>
            <person name="Li W."/>
            <person name="Wang X."/>
            <person name="Heitman J."/>
            <person name="Stajich J.E."/>
            <person name="Fraser J.A."/>
            <person name="Meyer W."/>
            <person name="Carter D."/>
            <person name="Schein J."/>
            <person name="Krzywinski M."/>
            <person name="Kwon-Chung K.J."/>
            <person name="Varma A."/>
            <person name="Wang J."/>
            <person name="Brunham R."/>
            <person name="Fyfe M."/>
            <person name="Ouellette B.F."/>
            <person name="Siddiqui A."/>
            <person name="Marra M."/>
            <person name="Jones S."/>
            <person name="Holt R."/>
            <person name="Birren B.W."/>
            <person name="Galagan J.E."/>
            <person name="Cuomo C.A."/>
        </authorList>
    </citation>
    <scope>NUCLEOTIDE SEQUENCE [LARGE SCALE GENOMIC DNA]</scope>
    <source>
        <strain evidence="3 4">R265</strain>
    </source>
</reference>
<feature type="compositionally biased region" description="Pro residues" evidence="1">
    <location>
        <begin position="35"/>
        <end position="45"/>
    </location>
</feature>
<dbReference type="OMA" id="MMEGEWI"/>
<dbReference type="Proteomes" id="UP000029445">
    <property type="component" value="Chromosome 5"/>
</dbReference>
<evidence type="ECO:0000256" key="2">
    <source>
        <dbReference type="SAM" id="Phobius"/>
    </source>
</evidence>
<feature type="compositionally biased region" description="Low complexity" evidence="1">
    <location>
        <begin position="389"/>
        <end position="429"/>
    </location>
</feature>
<feature type="compositionally biased region" description="Polar residues" evidence="1">
    <location>
        <begin position="304"/>
        <end position="317"/>
    </location>
</feature>
<feature type="compositionally biased region" description="Low complexity" evidence="1">
    <location>
        <begin position="281"/>
        <end position="295"/>
    </location>
</feature>
<accession>A0A095D3W5</accession>
<feature type="transmembrane region" description="Helical" evidence="2">
    <location>
        <begin position="553"/>
        <end position="572"/>
    </location>
</feature>
<gene>
    <name evidence="3" type="ORF">CNBG_1834</name>
</gene>
<reference evidence="3 4" key="2">
    <citation type="journal article" date="2018" name="Proc. Natl. Acad. Sci.">
        <title>RNAi is a critical determinant of centromere evolution in closely related fungi.</title>
        <authorList>
            <person name="Yadav V."/>
            <person name="Sun S."/>
            <person name="Billmyre R.B."/>
            <person name="Thimmappa B.C."/>
            <person name="Shea T."/>
            <person name="Lintner R."/>
            <person name="Bakkeren G."/>
            <person name="Cuomo C.A."/>
            <person name="Heitman J."/>
            <person name="Sanyal K."/>
        </authorList>
    </citation>
    <scope>NUCLEOTIDE SEQUENCE [LARGE SCALE GENOMIC DNA]</scope>
    <source>
        <strain evidence="3 4">R265</strain>
    </source>
</reference>
<feature type="region of interest" description="Disordered" evidence="1">
    <location>
        <begin position="122"/>
        <end position="193"/>
    </location>
</feature>
<name>A0A095D3W5_CRYD2</name>
<dbReference type="GeneID" id="88178223"/>
<dbReference type="PANTHER" id="PTHR28147">
    <property type="entry name" value="N-GLYCOSYLATION PROTEIN EOS1"/>
    <property type="match status" value="1"/>
</dbReference>
<feature type="region of interest" description="Disordered" evidence="1">
    <location>
        <begin position="345"/>
        <end position="435"/>
    </location>
</feature>
<evidence type="ECO:0000313" key="4">
    <source>
        <dbReference type="Proteomes" id="UP000029445"/>
    </source>
</evidence>
<feature type="region of interest" description="Disordered" evidence="1">
    <location>
        <begin position="238"/>
        <end position="329"/>
    </location>
</feature>
<dbReference type="GO" id="GO:0005789">
    <property type="term" value="C:endoplasmic reticulum membrane"/>
    <property type="evidence" value="ECO:0007669"/>
    <property type="project" value="InterPro"/>
</dbReference>
<dbReference type="EMBL" id="CP025763">
    <property type="protein sequence ID" value="KGB75996.1"/>
    <property type="molecule type" value="Genomic_DNA"/>
</dbReference>
<dbReference type="RefSeq" id="XP_062881904.1">
    <property type="nucleotide sequence ID" value="XM_063025949.1"/>
</dbReference>
<dbReference type="GO" id="GO:0034599">
    <property type="term" value="P:cellular response to oxidative stress"/>
    <property type="evidence" value="ECO:0007669"/>
    <property type="project" value="InterPro"/>
</dbReference>
<feature type="compositionally biased region" description="Low complexity" evidence="1">
    <location>
        <begin position="149"/>
        <end position="159"/>
    </location>
</feature>
<organism evidence="3 4">
    <name type="scientific">Cryptococcus deuterogattii (strain R265)</name>
    <name type="common">Cryptococcus gattii VGII (strain R265)</name>
    <dbReference type="NCBI Taxonomy" id="294750"/>
    <lineage>
        <taxon>Eukaryota</taxon>
        <taxon>Fungi</taxon>
        <taxon>Dikarya</taxon>
        <taxon>Basidiomycota</taxon>
        <taxon>Agaricomycotina</taxon>
        <taxon>Tremellomycetes</taxon>
        <taxon>Tremellales</taxon>
        <taxon>Cryptococcaceae</taxon>
        <taxon>Cryptococcus</taxon>
        <taxon>Cryptococcus gattii species complex</taxon>
    </lineage>
</organism>
<proteinExistence type="predicted"/>
<dbReference type="AlphaFoldDB" id="A0A095D3W5"/>
<feature type="compositionally biased region" description="Polar residues" evidence="1">
    <location>
        <begin position="9"/>
        <end position="32"/>
    </location>
</feature>
<keyword evidence="4" id="KW-1185">Reference proteome</keyword>
<feature type="transmembrane region" description="Helical" evidence="2">
    <location>
        <begin position="451"/>
        <end position="472"/>
    </location>
</feature>
<feature type="compositionally biased region" description="Polar residues" evidence="1">
    <location>
        <begin position="50"/>
        <end position="65"/>
    </location>
</feature>
<feature type="transmembrane region" description="Helical" evidence="2">
    <location>
        <begin position="670"/>
        <end position="689"/>
    </location>
</feature>
<keyword evidence="2" id="KW-0472">Membrane</keyword>
<protein>
    <submittedName>
        <fullName evidence="3">Uncharacterized protein</fullName>
    </submittedName>
</protein>
<dbReference type="HOGENOM" id="CLU_397945_0_0_1"/>
<dbReference type="Pfam" id="PF12326">
    <property type="entry name" value="EOS1"/>
    <property type="match status" value="1"/>
</dbReference>
<dbReference type="PANTHER" id="PTHR28147:SF1">
    <property type="entry name" value="N-GLYCOSYLATION PROTEIN EOS1"/>
    <property type="match status" value="1"/>
</dbReference>
<feature type="compositionally biased region" description="Gly residues" evidence="1">
    <location>
        <begin position="160"/>
        <end position="169"/>
    </location>
</feature>
<evidence type="ECO:0000256" key="1">
    <source>
        <dbReference type="SAM" id="MobiDB-lite"/>
    </source>
</evidence>
<feature type="compositionally biased region" description="Low complexity" evidence="1">
    <location>
        <begin position="239"/>
        <end position="248"/>
    </location>
</feature>
<dbReference type="GO" id="GO:0006487">
    <property type="term" value="P:protein N-linked glycosylation"/>
    <property type="evidence" value="ECO:0007669"/>
    <property type="project" value="TreeGrafter"/>
</dbReference>
<sequence>MSIVHHVPSPTSTSRQLPLQPYSSFPAQQHYSTLPPSPTNPPAPQLSPATSTSRLPPGQGQSKSAPVSPGGRLTLYGIAPLSSISPIHLTQQPENVRQWISSSTHSPPLDSAGFREADSFHTAAGSVGSGSLSKQAKPRPRRLSHLRHSSIPSSSATGTGSAGENGSGGYLSEEGFDSDATVRPGGSKYKHSLSQPDLTAFYEGRAKGLEPKEGMGRKDVKGWVGEVGRGQVVAQVAPHGTQQTGHQQRQQERRRPSLGRAKSSGETPGRRTGFSDESWLPAAPSRSPHSRSQSSLYGMRKSPSPRSQSLSVPTMSPINPPAVPLSEPSPKVLRHTLAVVSSIEGNMSSEGDDSSESGESLTFAPKRAKSLPVGSELRQRFQDSRLSARRGSSSSRSGDGWLGLSLGSPSSVPNTTSTSAGSLSGLETTPKTVPQPLPSELERMIRRSSLLYLRLLAIVPAVWGICVLAQALVTGGLWVDVWPYGVDLSKEALERLVAGGVMMEGKWIRVNRGDMVLCIAWAICTGYFCFCLTTGLTHRWLSYYSLPSTITRLASLQCLCWPATYLTLWVLGARNARPLLAWVVIGVTTGWSRTVQMWVTSNVVPADLVSPVVSTNLVVTSTLTNPNVMAARRGSKQTTMLLGPPPEHLRQWEKFVWGRKWDWDAVASEVGWKVGGLLLVTTAWLFWGIECGNMVRA</sequence>
<feature type="region of interest" description="Disordered" evidence="1">
    <location>
        <begin position="1"/>
        <end position="72"/>
    </location>
</feature>
<dbReference type="VEuPathDB" id="FungiDB:CNBG_1834"/>
<dbReference type="OrthoDB" id="2139606at2759"/>
<feature type="compositionally biased region" description="Basic residues" evidence="1">
    <location>
        <begin position="136"/>
        <end position="148"/>
    </location>
</feature>
<feature type="transmembrane region" description="Helical" evidence="2">
    <location>
        <begin position="579"/>
        <end position="599"/>
    </location>
</feature>
<dbReference type="InterPro" id="IPR021100">
    <property type="entry name" value="N-glycosylation_EOS1"/>
</dbReference>
<dbReference type="STRING" id="294750.A0A095D3W5"/>